<organism evidence="1 2">
    <name type="scientific">Candidatus Fervidibacter japonicus</name>
    <dbReference type="NCBI Taxonomy" id="2035412"/>
    <lineage>
        <taxon>Bacteria</taxon>
        <taxon>Candidatus Fervidibacterota</taxon>
        <taxon>Candidatus Fervidibacter</taxon>
    </lineage>
</organism>
<evidence type="ECO:0008006" key="3">
    <source>
        <dbReference type="Google" id="ProtNLM"/>
    </source>
</evidence>
<proteinExistence type="predicted"/>
<name>A0A2H5XDW2_9BACT</name>
<comment type="caution">
    <text evidence="1">The sequence shown here is derived from an EMBL/GenBank/DDBJ whole genome shotgun (WGS) entry which is preliminary data.</text>
</comment>
<dbReference type="EMBL" id="BEHT01000026">
    <property type="protein sequence ID" value="GBC99373.1"/>
    <property type="molecule type" value="Genomic_DNA"/>
</dbReference>
<evidence type="ECO:0000313" key="1">
    <source>
        <dbReference type="EMBL" id="GBC99373.1"/>
    </source>
</evidence>
<reference evidence="2" key="1">
    <citation type="submission" date="2017-09" db="EMBL/GenBank/DDBJ databases">
        <title>Metaegenomics of thermophilic ammonia-oxidizing enrichment culture.</title>
        <authorList>
            <person name="Kato S."/>
            <person name="Suzuki K."/>
        </authorList>
    </citation>
    <scope>NUCLEOTIDE SEQUENCE [LARGE SCALE GENOMIC DNA]</scope>
</reference>
<dbReference type="InterPro" id="IPR007263">
    <property type="entry name" value="DCC1-like"/>
</dbReference>
<accession>A0A2H5XDW2</accession>
<dbReference type="GO" id="GO:0015035">
    <property type="term" value="F:protein-disulfide reductase activity"/>
    <property type="evidence" value="ECO:0007669"/>
    <property type="project" value="InterPro"/>
</dbReference>
<evidence type="ECO:0000313" key="2">
    <source>
        <dbReference type="Proteomes" id="UP000236173"/>
    </source>
</evidence>
<dbReference type="Proteomes" id="UP000236173">
    <property type="component" value="Unassembled WGS sequence"/>
</dbReference>
<gene>
    <name evidence="1" type="ORF">HRbin17_01895</name>
</gene>
<dbReference type="Pfam" id="PF04134">
    <property type="entry name" value="DCC1-like"/>
    <property type="match status" value="1"/>
</dbReference>
<protein>
    <recommendedName>
        <fullName evidence="3">Thiol-disulfide oxidoreductase DCC</fullName>
    </recommendedName>
</protein>
<sequence>MLMRNRQVIVVYDSDCGFCRWCAAMLKSWDKAERLCLVPAAQALSLQLHPQLTPERCQQALQVILPDGQLLSGWDGLTAVAMRLPSLRWLGQLGALPLMRVVGRTFYRFVATHRCRRRCKV</sequence>
<dbReference type="AlphaFoldDB" id="A0A2H5XDW2"/>